<dbReference type="EMBL" id="CAJOBF010003752">
    <property type="protein sequence ID" value="CAF4107174.1"/>
    <property type="molecule type" value="Genomic_DNA"/>
</dbReference>
<dbReference type="Proteomes" id="UP000676336">
    <property type="component" value="Unassembled WGS sequence"/>
</dbReference>
<keyword evidence="5" id="KW-1185">Reference proteome</keyword>
<dbReference type="AlphaFoldDB" id="A0A819VCM6"/>
<dbReference type="Proteomes" id="UP000663842">
    <property type="component" value="Unassembled WGS sequence"/>
</dbReference>
<reference evidence="1" key="1">
    <citation type="submission" date="2021-02" db="EMBL/GenBank/DDBJ databases">
        <authorList>
            <person name="Nowell W R."/>
        </authorList>
    </citation>
    <scope>NUCLEOTIDE SEQUENCE</scope>
</reference>
<comment type="caution">
    <text evidence="1">The sequence shown here is derived from an EMBL/GenBank/DDBJ whole genome shotgun (WGS) entry which is preliminary data.</text>
</comment>
<dbReference type="Proteomes" id="UP000663866">
    <property type="component" value="Unassembled WGS sequence"/>
</dbReference>
<proteinExistence type="predicted"/>
<evidence type="ECO:0000313" key="5">
    <source>
        <dbReference type="Proteomes" id="UP000663866"/>
    </source>
</evidence>
<dbReference type="EMBL" id="CAJOBG010016204">
    <property type="protein sequence ID" value="CAF4306803.1"/>
    <property type="molecule type" value="Genomic_DNA"/>
</dbReference>
<gene>
    <name evidence="2" type="ORF">OVN521_LOCUS31508</name>
    <name evidence="3" type="ORF">SMN809_LOCUS29611</name>
    <name evidence="1" type="ORF">UXM345_LOCUS22596</name>
</gene>
<dbReference type="EMBL" id="CAJOBI010053175">
    <property type="protein sequence ID" value="CAF4381880.1"/>
    <property type="molecule type" value="Genomic_DNA"/>
</dbReference>
<evidence type="ECO:0000313" key="4">
    <source>
        <dbReference type="Proteomes" id="UP000663842"/>
    </source>
</evidence>
<evidence type="ECO:0000313" key="3">
    <source>
        <dbReference type="EMBL" id="CAF4381880.1"/>
    </source>
</evidence>
<organism evidence="1 4">
    <name type="scientific">Rotaria magnacalcarata</name>
    <dbReference type="NCBI Taxonomy" id="392030"/>
    <lineage>
        <taxon>Eukaryota</taxon>
        <taxon>Metazoa</taxon>
        <taxon>Spiralia</taxon>
        <taxon>Gnathifera</taxon>
        <taxon>Rotifera</taxon>
        <taxon>Eurotatoria</taxon>
        <taxon>Bdelloidea</taxon>
        <taxon>Philodinida</taxon>
        <taxon>Philodinidae</taxon>
        <taxon>Rotaria</taxon>
    </lineage>
</organism>
<evidence type="ECO:0000313" key="2">
    <source>
        <dbReference type="EMBL" id="CAF4306803.1"/>
    </source>
</evidence>
<sequence length="119" mass="13968">MPDVTQYTDRVIQQFSTKGTVALEIIEDLHILLGELLREFSFHYFHVYQNYKNRLNPYQHQNTSKGRFLLPNNIVSITYYSEKIPITFHIVSYHNLITIDNNIGKCSTRHLLLSVVVLD</sequence>
<protein>
    <submittedName>
        <fullName evidence="1">Uncharacterized protein</fullName>
    </submittedName>
</protein>
<accession>A0A819VCM6</accession>
<name>A0A819VCM6_9BILA</name>
<evidence type="ECO:0000313" key="1">
    <source>
        <dbReference type="EMBL" id="CAF4107174.1"/>
    </source>
</evidence>